<dbReference type="GO" id="GO:0005840">
    <property type="term" value="C:ribosome"/>
    <property type="evidence" value="ECO:0007669"/>
    <property type="project" value="UniProtKB-KW"/>
</dbReference>
<dbReference type="InterPro" id="IPR035987">
    <property type="entry name" value="Ribosomal_uS8_sf"/>
</dbReference>
<geneLocation type="mitochondrion" evidence="4"/>
<sequence length="128" mass="14804">MIVFNPIYDMLTRIRNGQLARKEFVCQPKNNLCLKILEIIYKEGYIKHYSLKDNNTIQIWLKYLDASPTIKKVSFFSTGKKSTFLSLPQLWKIDSELKLYILSTNKGVLSGRSSRKKKVGGKLICIVE</sequence>
<dbReference type="Gene3D" id="3.30.1490.10">
    <property type="match status" value="1"/>
</dbReference>
<dbReference type="InterPro" id="IPR000630">
    <property type="entry name" value="Ribosomal_uS8"/>
</dbReference>
<proteinExistence type="inferred from homology"/>
<name>A0A2Z6FIM7_HETAK</name>
<dbReference type="AlphaFoldDB" id="A0A2Z6FIM7"/>
<evidence type="ECO:0000256" key="2">
    <source>
        <dbReference type="ARBA" id="ARBA00022980"/>
    </source>
</evidence>
<dbReference type="EMBL" id="LC384961">
    <property type="protein sequence ID" value="BBE28055.1"/>
    <property type="molecule type" value="Genomic_DNA"/>
</dbReference>
<organism evidence="4">
    <name type="scientific">Heterosigma akashiwo</name>
    <name type="common">Chromophytic alga</name>
    <name type="synonym">Heterosigma carterae</name>
    <dbReference type="NCBI Taxonomy" id="2829"/>
    <lineage>
        <taxon>Eukaryota</taxon>
        <taxon>Sar</taxon>
        <taxon>Stramenopiles</taxon>
        <taxon>Ochrophyta</taxon>
        <taxon>Raphidophyceae</taxon>
        <taxon>Chattonellales</taxon>
        <taxon>Chattonellaceae</taxon>
        <taxon>Heterosigma</taxon>
    </lineage>
</organism>
<keyword evidence="3" id="KW-0687">Ribonucleoprotein</keyword>
<protein>
    <submittedName>
        <fullName evidence="4">Ribosomal protein S8</fullName>
    </submittedName>
</protein>
<keyword evidence="2 4" id="KW-0689">Ribosomal protein</keyword>
<accession>A0A2Z6FIM7</accession>
<reference evidence="4" key="1">
    <citation type="submission" date="2018-05" db="EMBL/GenBank/DDBJ databases">
        <title>Mitochondrial DNA sequences of Heterosigma akashiwo strains.</title>
        <authorList>
            <person name="Ueki S."/>
        </authorList>
    </citation>
    <scope>NUCLEOTIDE SEQUENCE</scope>
    <source>
        <strain evidence="4">HaGS95</strain>
    </source>
</reference>
<dbReference type="GO" id="GO:1990904">
    <property type="term" value="C:ribonucleoprotein complex"/>
    <property type="evidence" value="ECO:0007669"/>
    <property type="project" value="UniProtKB-KW"/>
</dbReference>
<comment type="similarity">
    <text evidence="1">Belongs to the universal ribosomal protein uS8 family.</text>
</comment>
<dbReference type="Pfam" id="PF00410">
    <property type="entry name" value="Ribosomal_S8"/>
    <property type="match status" value="1"/>
</dbReference>
<evidence type="ECO:0000256" key="3">
    <source>
        <dbReference type="ARBA" id="ARBA00023274"/>
    </source>
</evidence>
<dbReference type="Gene3D" id="3.30.1370.30">
    <property type="match status" value="1"/>
</dbReference>
<evidence type="ECO:0000313" key="4">
    <source>
        <dbReference type="EMBL" id="BBE28055.1"/>
    </source>
</evidence>
<evidence type="ECO:0000256" key="1">
    <source>
        <dbReference type="ARBA" id="ARBA00006471"/>
    </source>
</evidence>
<gene>
    <name evidence="4" type="primary">rps8</name>
</gene>
<dbReference type="GO" id="GO:0006412">
    <property type="term" value="P:translation"/>
    <property type="evidence" value="ECO:0007669"/>
    <property type="project" value="InterPro"/>
</dbReference>
<keyword evidence="4" id="KW-0496">Mitochondrion</keyword>
<dbReference type="GO" id="GO:0003735">
    <property type="term" value="F:structural constituent of ribosome"/>
    <property type="evidence" value="ECO:0007669"/>
    <property type="project" value="InterPro"/>
</dbReference>
<dbReference type="SUPFAM" id="SSF56047">
    <property type="entry name" value="Ribosomal protein S8"/>
    <property type="match status" value="1"/>
</dbReference>